<organism evidence="2 3">
    <name type="scientific">Moritella viscosa</name>
    <dbReference type="NCBI Taxonomy" id="80854"/>
    <lineage>
        <taxon>Bacteria</taxon>
        <taxon>Pseudomonadati</taxon>
        <taxon>Pseudomonadota</taxon>
        <taxon>Gammaproteobacteria</taxon>
        <taxon>Alteromonadales</taxon>
        <taxon>Moritellaceae</taxon>
        <taxon>Moritella</taxon>
    </lineage>
</organism>
<accession>A0ABY1HCX7</accession>
<evidence type="ECO:0000259" key="1">
    <source>
        <dbReference type="Pfam" id="PF13276"/>
    </source>
</evidence>
<name>A0ABY1HCX7_9GAMM</name>
<evidence type="ECO:0000313" key="2">
    <source>
        <dbReference type="EMBL" id="SGY87161.1"/>
    </source>
</evidence>
<keyword evidence="3" id="KW-1185">Reference proteome</keyword>
<dbReference type="PANTHER" id="PTHR46889:SF4">
    <property type="entry name" value="TRANSPOSASE INSO FOR INSERTION SEQUENCE ELEMENT IS911B-RELATED"/>
    <property type="match status" value="1"/>
</dbReference>
<dbReference type="PANTHER" id="PTHR46889">
    <property type="entry name" value="TRANSPOSASE INSF FOR INSERTION SEQUENCE IS3B-RELATED"/>
    <property type="match status" value="1"/>
</dbReference>
<dbReference type="EMBL" id="FPLJ01000033">
    <property type="protein sequence ID" value="SGY87161.1"/>
    <property type="molecule type" value="Genomic_DNA"/>
</dbReference>
<comment type="caution">
    <text evidence="2">The sequence shown here is derived from an EMBL/GenBank/DDBJ whole genome shotgun (WGS) entry which is preliminary data.</text>
</comment>
<protein>
    <submittedName>
        <fullName evidence="2">Integrase, catalytic region</fullName>
    </submittedName>
</protein>
<evidence type="ECO:0000313" key="3">
    <source>
        <dbReference type="Proteomes" id="UP000182660"/>
    </source>
</evidence>
<sequence>MDVSPSAFYHWLSNKASPNKDVALEIKATEIFDLHKKTLGYRRLTNELRKEGFDVGHYKIWRLMSRLGLQARYPRRFKVTTDSKHNFNIADNLLERKFDVQQPNKYWTTDITYGVPGVQH</sequence>
<dbReference type="InterPro" id="IPR050900">
    <property type="entry name" value="Transposase_IS3/IS150/IS904"/>
</dbReference>
<reference evidence="2 3" key="1">
    <citation type="submission" date="2016-11" db="EMBL/GenBank/DDBJ databases">
        <authorList>
            <person name="Klemetsen T."/>
        </authorList>
    </citation>
    <scope>NUCLEOTIDE SEQUENCE [LARGE SCALE GENOMIC DNA]</scope>
    <source>
        <strain evidence="2">MT 2528</strain>
    </source>
</reference>
<dbReference type="InterPro" id="IPR025948">
    <property type="entry name" value="HTH-like_dom"/>
</dbReference>
<feature type="domain" description="HTH-like" evidence="1">
    <location>
        <begin position="24"/>
        <end position="77"/>
    </location>
</feature>
<dbReference type="Proteomes" id="UP000182660">
    <property type="component" value="Unassembled WGS sequence"/>
</dbReference>
<dbReference type="Pfam" id="PF13276">
    <property type="entry name" value="HTH_21"/>
    <property type="match status" value="1"/>
</dbReference>
<dbReference type="RefSeq" id="WP_075531973.1">
    <property type="nucleotide sequence ID" value="NZ_CAWRCN010000068.1"/>
</dbReference>
<proteinExistence type="predicted"/>
<gene>
    <name evidence="2" type="ORF">MT2528_1213</name>
</gene>